<evidence type="ECO:0000313" key="15">
    <source>
        <dbReference type="Proteomes" id="UP000195440"/>
    </source>
</evidence>
<dbReference type="Pfam" id="PF26002">
    <property type="entry name" value="Beta-barrel_AprE"/>
    <property type="match status" value="1"/>
</dbReference>
<evidence type="ECO:0000256" key="9">
    <source>
        <dbReference type="RuleBase" id="RU365093"/>
    </source>
</evidence>
<gene>
    <name evidence="14" type="ORF">AUC60_23975</name>
</gene>
<dbReference type="InterPro" id="IPR050739">
    <property type="entry name" value="MFP"/>
</dbReference>
<comment type="subcellular location">
    <subcellularLocation>
        <location evidence="1 9">Cell inner membrane</location>
        <topology evidence="1 9">Single-pass membrane protein</topology>
    </subcellularLocation>
</comment>
<dbReference type="PRINTS" id="PR01490">
    <property type="entry name" value="RTXTOXIND"/>
</dbReference>
<evidence type="ECO:0000256" key="4">
    <source>
        <dbReference type="ARBA" id="ARBA00022475"/>
    </source>
</evidence>
<comment type="similarity">
    <text evidence="2 9">Belongs to the membrane fusion protein (MFP) (TC 8.A.1) family.</text>
</comment>
<evidence type="ECO:0000256" key="10">
    <source>
        <dbReference type="SAM" id="Coils"/>
    </source>
</evidence>
<dbReference type="InterPro" id="IPR010129">
    <property type="entry name" value="T1SS_HlyD"/>
</dbReference>
<evidence type="ECO:0000256" key="5">
    <source>
        <dbReference type="ARBA" id="ARBA00022519"/>
    </source>
</evidence>
<evidence type="ECO:0000256" key="3">
    <source>
        <dbReference type="ARBA" id="ARBA00022448"/>
    </source>
</evidence>
<organism evidence="14 15">
    <name type="scientific">Pseudomonas caspiana</name>
    <dbReference type="NCBI Taxonomy" id="1451454"/>
    <lineage>
        <taxon>Bacteria</taxon>
        <taxon>Pseudomonadati</taxon>
        <taxon>Pseudomonadota</taxon>
        <taxon>Gammaproteobacteria</taxon>
        <taxon>Pseudomonadales</taxon>
        <taxon>Pseudomonadaceae</taxon>
        <taxon>Pseudomonas</taxon>
    </lineage>
</organism>
<protein>
    <recommendedName>
        <fullName evidence="9">Membrane fusion protein (MFP) family protein</fullName>
    </recommendedName>
</protein>
<feature type="region of interest" description="Disordered" evidence="11">
    <location>
        <begin position="1"/>
        <end position="23"/>
    </location>
</feature>
<keyword evidence="15" id="KW-1185">Reference proteome</keyword>
<dbReference type="RefSeq" id="WP_087273673.1">
    <property type="nucleotide sequence ID" value="NZ_JBJGBV010000010.1"/>
</dbReference>
<dbReference type="PANTHER" id="PTHR30386:SF17">
    <property type="entry name" value="ALKALINE PROTEASE SECRETION PROTEIN APRE"/>
    <property type="match status" value="1"/>
</dbReference>
<evidence type="ECO:0000313" key="14">
    <source>
        <dbReference type="EMBL" id="OUM71281.1"/>
    </source>
</evidence>
<evidence type="ECO:0000256" key="1">
    <source>
        <dbReference type="ARBA" id="ARBA00004377"/>
    </source>
</evidence>
<dbReference type="EMBL" id="LOHF01000029">
    <property type="protein sequence ID" value="OUM71281.1"/>
    <property type="molecule type" value="Genomic_DNA"/>
</dbReference>
<evidence type="ECO:0000256" key="2">
    <source>
        <dbReference type="ARBA" id="ARBA00009477"/>
    </source>
</evidence>
<evidence type="ECO:0000256" key="6">
    <source>
        <dbReference type="ARBA" id="ARBA00022692"/>
    </source>
</evidence>
<keyword evidence="4 9" id="KW-1003">Cell membrane</keyword>
<dbReference type="Proteomes" id="UP000195440">
    <property type="component" value="Unassembled WGS sequence"/>
</dbReference>
<dbReference type="PANTHER" id="PTHR30386">
    <property type="entry name" value="MEMBRANE FUSION SUBUNIT OF EMRAB-TOLC MULTIDRUG EFFLUX PUMP"/>
    <property type="match status" value="1"/>
</dbReference>
<name>A0A1Y3NYJ7_9PSED</name>
<sequence length="456" mass="49571">MRDLEPGANVRSENPVSVRHSGMASEASTDAGGAARYGVIFLCVALGSFLLWACLAPLDQGVVGSGTVVVAGERKAVQTLVGGVVEKLLVSDGDHVSQGQLLVQLNTLRAQSQLDVTQGKLLNDRAVEARLIAERLGSAAIEWPPELLERAQEPRIKAAMGLQTQLFETRRAELASRLKIIEHEIESLQQQLRGYEGVKRNYDAQMQFQQQELEGLRDLAREGYIPRNKLFEAERNAAQLAGQIASGVGDVGKTRQAINESRLKALQTQQEFRRDAETQLSEVSAEAAGFADQISALQFEVESGAIRAPVSGQIMDVTIHTVGGVAQAGQNLMQVVPLDAPMAITARFEPLMANKLRPGLPVHVHFTALQRVDTPTVTGVVSTVSADQLLDEQTRRPYFSAKVQIPAETVVALQNAGLLVRPGMLADVTVVTGERTLMNYLMKPLRERMLAAFKEE</sequence>
<dbReference type="GO" id="GO:0005886">
    <property type="term" value="C:plasma membrane"/>
    <property type="evidence" value="ECO:0007669"/>
    <property type="project" value="UniProtKB-SubCell"/>
</dbReference>
<keyword evidence="8" id="KW-0472">Membrane</keyword>
<dbReference type="InterPro" id="IPR006144">
    <property type="entry name" value="Secretion_HlyD_CS"/>
</dbReference>
<dbReference type="PROSITE" id="PS00543">
    <property type="entry name" value="HLYD_FAMILY"/>
    <property type="match status" value="1"/>
</dbReference>
<dbReference type="GO" id="GO:0009306">
    <property type="term" value="P:protein secretion"/>
    <property type="evidence" value="ECO:0007669"/>
    <property type="project" value="InterPro"/>
</dbReference>
<keyword evidence="3 9" id="KW-0813">Transport</keyword>
<keyword evidence="7" id="KW-1133">Transmembrane helix</keyword>
<evidence type="ECO:0000259" key="13">
    <source>
        <dbReference type="Pfam" id="PF26002"/>
    </source>
</evidence>
<proteinExistence type="inferred from homology"/>
<evidence type="ECO:0000259" key="12">
    <source>
        <dbReference type="Pfam" id="PF25994"/>
    </source>
</evidence>
<feature type="domain" description="AprE-like long alpha-helical hairpin" evidence="12">
    <location>
        <begin position="110"/>
        <end position="298"/>
    </location>
</feature>
<keyword evidence="5 9" id="KW-0997">Cell inner membrane</keyword>
<dbReference type="Pfam" id="PF25994">
    <property type="entry name" value="HH_AprE"/>
    <property type="match status" value="1"/>
</dbReference>
<dbReference type="Gene3D" id="2.40.30.170">
    <property type="match status" value="1"/>
</dbReference>
<dbReference type="InterPro" id="IPR058781">
    <property type="entry name" value="HH_AprE-like"/>
</dbReference>
<feature type="coiled-coil region" evidence="10">
    <location>
        <begin position="171"/>
        <end position="219"/>
    </location>
</feature>
<dbReference type="NCBIfam" id="TIGR01843">
    <property type="entry name" value="type_I_hlyD"/>
    <property type="match status" value="1"/>
</dbReference>
<dbReference type="InterPro" id="IPR058982">
    <property type="entry name" value="Beta-barrel_AprE"/>
</dbReference>
<keyword evidence="10" id="KW-0175">Coiled coil</keyword>
<dbReference type="SUPFAM" id="SSF111369">
    <property type="entry name" value="HlyD-like secretion proteins"/>
    <property type="match status" value="1"/>
</dbReference>
<accession>A0A1Y3NYJ7</accession>
<evidence type="ECO:0000256" key="7">
    <source>
        <dbReference type="ARBA" id="ARBA00022989"/>
    </source>
</evidence>
<dbReference type="AlphaFoldDB" id="A0A1Y3NYJ7"/>
<dbReference type="OrthoDB" id="9775513at2"/>
<keyword evidence="6" id="KW-0812">Transmembrane</keyword>
<evidence type="ECO:0000256" key="11">
    <source>
        <dbReference type="SAM" id="MobiDB-lite"/>
    </source>
</evidence>
<dbReference type="Gene3D" id="2.40.50.100">
    <property type="match status" value="1"/>
</dbReference>
<feature type="domain" description="AprE-like beta-barrel" evidence="13">
    <location>
        <begin position="343"/>
        <end position="433"/>
    </location>
</feature>
<reference evidence="14 15" key="1">
    <citation type="journal article" date="2017" name="Syst. Appl. Microbiol.">
        <title>Pseudomonas caspiana sp. nov., a citrus pathogen in the Pseudomonas syringae phylogenetic group.</title>
        <authorList>
            <person name="Busquets A."/>
            <person name="Gomila M."/>
            <person name="Beiki F."/>
            <person name="Mulet M."/>
            <person name="Rahimian H."/>
            <person name="Garcia-Valdes E."/>
            <person name="Lalucat J."/>
        </authorList>
    </citation>
    <scope>NUCLEOTIDE SEQUENCE [LARGE SCALE GENOMIC DNA]</scope>
    <source>
        <strain evidence="14 15">FBF102</strain>
    </source>
</reference>
<comment type="caution">
    <text evidence="14">The sequence shown here is derived from an EMBL/GenBank/DDBJ whole genome shotgun (WGS) entry which is preliminary data.</text>
</comment>
<evidence type="ECO:0000256" key="8">
    <source>
        <dbReference type="ARBA" id="ARBA00023136"/>
    </source>
</evidence>